<reference evidence="4" key="1">
    <citation type="submission" date="2014-07" db="EMBL/GenBank/DDBJ databases">
        <authorList>
            <person name="Wibberg D."/>
        </authorList>
    </citation>
    <scope>NUCLEOTIDE SEQUENCE [LARGE SCALE GENOMIC DNA]</scope>
    <source>
        <strain evidence="4">DG5</strain>
    </source>
</reference>
<organism evidence="3 4">
    <name type="scientific">[Clostridium] cellulosi</name>
    <dbReference type="NCBI Taxonomy" id="29343"/>
    <lineage>
        <taxon>Bacteria</taxon>
        <taxon>Bacillati</taxon>
        <taxon>Bacillota</taxon>
        <taxon>Clostridia</taxon>
        <taxon>Eubacteriales</taxon>
        <taxon>Oscillospiraceae</taxon>
        <taxon>Oscillospiraceae incertae sedis</taxon>
    </lineage>
</organism>
<accession>A0A078KUB7</accession>
<dbReference type="HOGENOM" id="CLU_075687_1_0_9"/>
<protein>
    <submittedName>
        <fullName evidence="3">RNA-binding S4 domain-containing protein</fullName>
    </submittedName>
</protein>
<sequence>MHKKTQEDRLLEARVNDAFESASRYRTKFIGFLDPYEAAQAQLFASELKKRYDGVTCDTFGGYEGAERVFLGVFPPYSEIIKSEFPIAAIKIRWRFAKLTHRDFLGAILALGIVRSKIGDIIVGDCECTVFVDKSVASFILQNLTKVGSAGVECSICEGDITRRSDNFKFISGTVASKRLDCVVSALTGRPRSVSAGLIAEGKVFVNYVVRDENSYEINEGAAVSIRGHGRFIIDKLGPQTKKGRLTFAARKFL</sequence>
<feature type="domain" description="RNA-binding S4" evidence="2">
    <location>
        <begin position="178"/>
        <end position="238"/>
    </location>
</feature>
<keyword evidence="1" id="KW-0694">RNA-binding</keyword>
<name>A0A078KUB7_9FIRM</name>
<dbReference type="Gene3D" id="3.30.70.330">
    <property type="match status" value="1"/>
</dbReference>
<keyword evidence="4" id="KW-1185">Reference proteome</keyword>
<dbReference type="STRING" id="29343.CCDG5_1589"/>
<dbReference type="SUPFAM" id="SSF55174">
    <property type="entry name" value="Alpha-L RNA-binding motif"/>
    <property type="match status" value="1"/>
</dbReference>
<evidence type="ECO:0000259" key="2">
    <source>
        <dbReference type="SMART" id="SM00363"/>
    </source>
</evidence>
<dbReference type="EMBL" id="LM995447">
    <property type="protein sequence ID" value="CDZ24699.1"/>
    <property type="molecule type" value="Genomic_DNA"/>
</dbReference>
<gene>
    <name evidence="3" type="ORF">CCDG5_1589</name>
</gene>
<dbReference type="PATRIC" id="fig|29343.3.peg.1674"/>
<dbReference type="InterPro" id="IPR012677">
    <property type="entry name" value="Nucleotide-bd_a/b_plait_sf"/>
</dbReference>
<proteinExistence type="predicted"/>
<dbReference type="GO" id="GO:0003723">
    <property type="term" value="F:RNA binding"/>
    <property type="evidence" value="ECO:0007669"/>
    <property type="project" value="UniProtKB-KW"/>
</dbReference>
<dbReference type="OrthoDB" id="9812787at2"/>
<dbReference type="CDD" id="cd00165">
    <property type="entry name" value="S4"/>
    <property type="match status" value="1"/>
</dbReference>
<dbReference type="InterPro" id="IPR040591">
    <property type="entry name" value="RqcP2_RBD"/>
</dbReference>
<evidence type="ECO:0000313" key="3">
    <source>
        <dbReference type="EMBL" id="CDZ24699.1"/>
    </source>
</evidence>
<dbReference type="Pfam" id="PF17774">
    <property type="entry name" value="YlmH_RBD"/>
    <property type="match status" value="1"/>
</dbReference>
<dbReference type="KEGG" id="ccel:CCDG5_1589"/>
<dbReference type="InterPro" id="IPR002942">
    <property type="entry name" value="S4_RNA-bd"/>
</dbReference>
<evidence type="ECO:0000313" key="4">
    <source>
        <dbReference type="Proteomes" id="UP000032431"/>
    </source>
</evidence>
<dbReference type="PROSITE" id="PS50889">
    <property type="entry name" value="S4"/>
    <property type="match status" value="1"/>
</dbReference>
<dbReference type="SMART" id="SM00363">
    <property type="entry name" value="S4"/>
    <property type="match status" value="1"/>
</dbReference>
<dbReference type="Gene3D" id="3.30.1370.160">
    <property type="match status" value="1"/>
</dbReference>
<dbReference type="AlphaFoldDB" id="A0A078KUB7"/>
<dbReference type="Proteomes" id="UP000032431">
    <property type="component" value="Chromosome I"/>
</dbReference>
<evidence type="ECO:0000256" key="1">
    <source>
        <dbReference type="PROSITE-ProRule" id="PRU00182"/>
    </source>
</evidence>